<dbReference type="AlphaFoldDB" id="K2NJN4"/>
<dbReference type="GO" id="GO:0003735">
    <property type="term" value="F:structural constituent of ribosome"/>
    <property type="evidence" value="ECO:0007669"/>
    <property type="project" value="InterPro"/>
</dbReference>
<dbReference type="Gene3D" id="3.10.290.70">
    <property type="match status" value="2"/>
</dbReference>
<dbReference type="OrthoDB" id="242668at2759"/>
<dbReference type="InterPro" id="IPR018283">
    <property type="entry name" value="Ribosomal_eS8_CS"/>
</dbReference>
<comment type="similarity">
    <text evidence="1 4">Belongs to the eukaryotic ribosomal protein eS8 family.</text>
</comment>
<dbReference type="PROSITE" id="PS01193">
    <property type="entry name" value="RIBOSOMAL_S8E"/>
    <property type="match status" value="1"/>
</dbReference>
<keyword evidence="7" id="KW-1185">Reference proteome</keyword>
<dbReference type="GO" id="GO:0006412">
    <property type="term" value="P:translation"/>
    <property type="evidence" value="ECO:0007669"/>
    <property type="project" value="InterPro"/>
</dbReference>
<gene>
    <name evidence="6" type="ORF">MOQ_000162</name>
</gene>
<dbReference type="FunFam" id="3.10.290.70:FF:000008">
    <property type="entry name" value="40S ribosomal protein S8"/>
    <property type="match status" value="1"/>
</dbReference>
<comment type="caution">
    <text evidence="6">The sequence shown here is derived from an EMBL/GenBank/DDBJ whole genome shotgun (WGS) entry which is preliminary data.</text>
</comment>
<keyword evidence="3 4" id="KW-0687">Ribonucleoprotein</keyword>
<dbReference type="InterPro" id="IPR001047">
    <property type="entry name" value="Ribosomal_eS8"/>
</dbReference>
<reference evidence="6 7" key="1">
    <citation type="journal article" date="2012" name="BMC Genomics">
        <title>Comparative genomic analysis of human infective Trypanosoma cruzi lineages with the bat-restricted subspecies T. cruzi marinkellei.</title>
        <authorList>
            <person name="Franzen O."/>
            <person name="Talavera-Lopez C."/>
            <person name="Ochaya S."/>
            <person name="Butler C.E."/>
            <person name="Messenger L.A."/>
            <person name="Lewis M.D."/>
            <person name="Llewellyn M.S."/>
            <person name="Marinkelle C.J."/>
            <person name="Tyler K.M."/>
            <person name="Miles M.A."/>
            <person name="Andersson B."/>
        </authorList>
    </citation>
    <scope>NUCLEOTIDE SEQUENCE [LARGE SCALE GENOMIC DNA]</scope>
    <source>
        <strain evidence="6 7">B7</strain>
    </source>
</reference>
<dbReference type="Proteomes" id="UP000007350">
    <property type="component" value="Unassembled WGS sequence"/>
</dbReference>
<proteinExistence type="inferred from homology"/>
<dbReference type="PANTHER" id="PTHR10394">
    <property type="entry name" value="40S RIBOSOMAL PROTEIN S8"/>
    <property type="match status" value="1"/>
</dbReference>
<dbReference type="GO" id="GO:1990904">
    <property type="term" value="C:ribonucleoprotein complex"/>
    <property type="evidence" value="ECO:0007669"/>
    <property type="project" value="UniProtKB-KW"/>
</dbReference>
<evidence type="ECO:0000256" key="4">
    <source>
        <dbReference type="RuleBase" id="RU000669"/>
    </source>
</evidence>
<dbReference type="InterPro" id="IPR022309">
    <property type="entry name" value="Ribosomal_Se8/biogenesis_NSA2"/>
</dbReference>
<feature type="region of interest" description="Disordered" evidence="5">
    <location>
        <begin position="300"/>
        <end position="319"/>
    </location>
</feature>
<keyword evidence="2 4" id="KW-0689">Ribosomal protein</keyword>
<evidence type="ECO:0000256" key="5">
    <source>
        <dbReference type="SAM" id="MobiDB-lite"/>
    </source>
</evidence>
<protein>
    <recommendedName>
        <fullName evidence="4">40S ribosomal protein S8</fullName>
    </recommendedName>
</protein>
<accession>K2NJN4</accession>
<evidence type="ECO:0000313" key="7">
    <source>
        <dbReference type="Proteomes" id="UP000007350"/>
    </source>
</evidence>
<evidence type="ECO:0000256" key="2">
    <source>
        <dbReference type="ARBA" id="ARBA00022980"/>
    </source>
</evidence>
<evidence type="ECO:0000256" key="1">
    <source>
        <dbReference type="ARBA" id="ARBA00005257"/>
    </source>
</evidence>
<dbReference type="EMBL" id="AHKC01000676">
    <property type="protein sequence ID" value="EKF39605.1"/>
    <property type="molecule type" value="Genomic_DNA"/>
</dbReference>
<evidence type="ECO:0000256" key="3">
    <source>
        <dbReference type="ARBA" id="ARBA00023274"/>
    </source>
</evidence>
<sequence length="319" mass="36274">MFPSLFVYQLPLLTAVDRGPVSRNGVERQIYTFHTSLRKKAINNCMDTHLHFSLAFFSFLRSLKISLSLKTIPCINSRRATMGIVRSRLHKRKITGGKTKIHRKRMKAELGRLPAHTKLGARRVSPVRARGGNFKLRGLRLDTGNFAWGTEAIAQRARILDVVYNATSNELVRTKTLVKNCIVVVDAAPFKLWYAKHYGIDLDAAKSKKTVQSTTEKKKSKKASHALTEKYDVKKASDELKRKWMIRRENHKIEKAVADQLKEGRLLARITSRPGQTARADGALLEGAELQFYLKKLEKRSGRDGCSGDGRRSHHYHSW</sequence>
<dbReference type="CDD" id="cd11380">
    <property type="entry name" value="Ribosomal_S8e_like"/>
    <property type="match status" value="1"/>
</dbReference>
<dbReference type="Pfam" id="PF01201">
    <property type="entry name" value="Ribosomal_S8e"/>
    <property type="match status" value="1"/>
</dbReference>
<dbReference type="GO" id="GO:0005840">
    <property type="term" value="C:ribosome"/>
    <property type="evidence" value="ECO:0007669"/>
    <property type="project" value="UniProtKB-KW"/>
</dbReference>
<dbReference type="NCBIfam" id="TIGR00307">
    <property type="entry name" value="eS8"/>
    <property type="match status" value="1"/>
</dbReference>
<name>K2NJN4_TRYCR</name>
<evidence type="ECO:0000313" key="6">
    <source>
        <dbReference type="EMBL" id="EKF39605.1"/>
    </source>
</evidence>
<organism evidence="6 7">
    <name type="scientific">Trypanosoma cruzi marinkellei</name>
    <dbReference type="NCBI Taxonomy" id="85056"/>
    <lineage>
        <taxon>Eukaryota</taxon>
        <taxon>Discoba</taxon>
        <taxon>Euglenozoa</taxon>
        <taxon>Kinetoplastea</taxon>
        <taxon>Metakinetoplastina</taxon>
        <taxon>Trypanosomatida</taxon>
        <taxon>Trypanosomatidae</taxon>
        <taxon>Trypanosoma</taxon>
        <taxon>Schizotrypanum</taxon>
    </lineage>
</organism>